<dbReference type="GO" id="GO:0006099">
    <property type="term" value="P:tricarboxylic acid cycle"/>
    <property type="evidence" value="ECO:0007669"/>
    <property type="project" value="UniProtKB-UniPathway"/>
</dbReference>
<evidence type="ECO:0000256" key="4">
    <source>
        <dbReference type="ARBA" id="ARBA00019425"/>
    </source>
</evidence>
<dbReference type="CDD" id="cd03494">
    <property type="entry name" value="SQR_TypeC_SdhD"/>
    <property type="match status" value="1"/>
</dbReference>
<organism evidence="18 19">
    <name type="scientific">Neisseria chenwenguii</name>
    <dbReference type="NCBI Taxonomy" id="1853278"/>
    <lineage>
        <taxon>Bacteria</taxon>
        <taxon>Pseudomonadati</taxon>
        <taxon>Pseudomonadota</taxon>
        <taxon>Betaproteobacteria</taxon>
        <taxon>Neisseriales</taxon>
        <taxon>Neisseriaceae</taxon>
        <taxon>Neisseria</taxon>
    </lineage>
</organism>
<comment type="function">
    <text evidence="1">Membrane-anchoring subunit of succinate dehydrogenase (SDH).</text>
</comment>
<dbReference type="AlphaFoldDB" id="A0A220RZS5"/>
<accession>A0A220RZS5</accession>
<evidence type="ECO:0000256" key="14">
    <source>
        <dbReference type="ARBA" id="ARBA00023004"/>
    </source>
</evidence>
<evidence type="ECO:0000256" key="9">
    <source>
        <dbReference type="ARBA" id="ARBA00022617"/>
    </source>
</evidence>
<dbReference type="GO" id="GO:0020037">
    <property type="term" value="F:heme binding"/>
    <property type="evidence" value="ECO:0007669"/>
    <property type="project" value="InterPro"/>
</dbReference>
<evidence type="ECO:0000256" key="1">
    <source>
        <dbReference type="ARBA" id="ARBA00004050"/>
    </source>
</evidence>
<dbReference type="SUPFAM" id="SSF81343">
    <property type="entry name" value="Fumarate reductase respiratory complex transmembrane subunits"/>
    <property type="match status" value="1"/>
</dbReference>
<dbReference type="UniPathway" id="UPA00223"/>
<keyword evidence="15" id="KW-0472">Membrane</keyword>
<proteinExistence type="predicted"/>
<dbReference type="NCBIfam" id="TIGR02968">
    <property type="entry name" value="succ_dehyd_anc"/>
    <property type="match status" value="1"/>
</dbReference>
<keyword evidence="12" id="KW-0249">Electron transport</keyword>
<comment type="subcellular location">
    <subcellularLocation>
        <location evidence="2">Cell inner membrane</location>
        <topology evidence="2">Multi-pass membrane protein</topology>
    </subcellularLocation>
</comment>
<evidence type="ECO:0000256" key="16">
    <source>
        <dbReference type="PIRSR" id="PIRSR000169-1"/>
    </source>
</evidence>
<keyword evidence="5" id="KW-0813">Transport</keyword>
<feature type="binding site" description="axial binding residue" evidence="17">
    <location>
        <position position="70"/>
    </location>
    <ligand>
        <name>heme</name>
        <dbReference type="ChEBI" id="CHEBI:30413"/>
        <note>ligand shared with second transmembrane subunit</note>
    </ligand>
    <ligandPart>
        <name>Fe</name>
        <dbReference type="ChEBI" id="CHEBI:18248"/>
    </ligandPart>
</feature>
<dbReference type="KEGG" id="nei:BG910_01960"/>
<evidence type="ECO:0000256" key="11">
    <source>
        <dbReference type="ARBA" id="ARBA00022723"/>
    </source>
</evidence>
<dbReference type="RefSeq" id="WP_089035395.1">
    <property type="nucleotide sequence ID" value="NZ_CP022278.1"/>
</dbReference>
<dbReference type="GO" id="GO:0046872">
    <property type="term" value="F:metal ion binding"/>
    <property type="evidence" value="ECO:0007669"/>
    <property type="project" value="UniProtKB-KW"/>
</dbReference>
<sequence>MVNRKLAGAHYGLKDWAMQRVTAVVMLLYIVALIAFLLLLPGEYSEWKTFWSNAWVKLFTQLTFIALFIHAWVGIRDLWMDYIKPFGLRLCLQAGTVVWLVACLVYSIKVIWG</sequence>
<dbReference type="Gene3D" id="1.20.1300.10">
    <property type="entry name" value="Fumarate reductase/succinate dehydrogenase, transmembrane subunit"/>
    <property type="match status" value="1"/>
</dbReference>
<evidence type="ECO:0000256" key="2">
    <source>
        <dbReference type="ARBA" id="ARBA00004429"/>
    </source>
</evidence>
<keyword evidence="8" id="KW-0816">Tricarboxylic acid cycle</keyword>
<evidence type="ECO:0000313" key="19">
    <source>
        <dbReference type="Proteomes" id="UP000198238"/>
    </source>
</evidence>
<protein>
    <recommendedName>
        <fullName evidence="4">Succinate dehydrogenase hydrophobic membrane anchor subunit</fullName>
    </recommendedName>
</protein>
<dbReference type="PANTHER" id="PTHR38689:SF1">
    <property type="entry name" value="SUCCINATE DEHYDROGENASE HYDROPHOBIC MEMBRANE ANCHOR SUBUNIT"/>
    <property type="match status" value="1"/>
</dbReference>
<dbReference type="GO" id="GO:0005886">
    <property type="term" value="C:plasma membrane"/>
    <property type="evidence" value="ECO:0007669"/>
    <property type="project" value="UniProtKB-SubCell"/>
</dbReference>
<comment type="pathway">
    <text evidence="3">Carbohydrate metabolism; tricarboxylic acid cycle.</text>
</comment>
<dbReference type="GO" id="GO:0009055">
    <property type="term" value="F:electron transfer activity"/>
    <property type="evidence" value="ECO:0007669"/>
    <property type="project" value="TreeGrafter"/>
</dbReference>
<keyword evidence="11 17" id="KW-0479">Metal-binding</keyword>
<evidence type="ECO:0000256" key="10">
    <source>
        <dbReference type="ARBA" id="ARBA00022692"/>
    </source>
</evidence>
<name>A0A220RZS5_9NEIS</name>
<reference evidence="18 19" key="1">
    <citation type="submission" date="2017-06" db="EMBL/GenBank/DDBJ databases">
        <title>Neisseria chenwenguii sp. nov., isolated from the intestinal contents of Tibetan Plateau Pika in Yushu, Qinghai Province, China.</title>
        <authorList>
            <person name="Zhang G."/>
        </authorList>
    </citation>
    <scope>NUCLEOTIDE SEQUENCE [LARGE SCALE GENOMIC DNA]</scope>
    <source>
        <strain evidence="18 19">10023</strain>
    </source>
</reference>
<gene>
    <name evidence="18" type="primary">sdhD</name>
    <name evidence="18" type="ORF">BG910_01960</name>
</gene>
<evidence type="ECO:0000256" key="15">
    <source>
        <dbReference type="ARBA" id="ARBA00023136"/>
    </source>
</evidence>
<dbReference type="InterPro" id="IPR000701">
    <property type="entry name" value="SuccDH_FuR_B_TM-su"/>
</dbReference>
<dbReference type="OrthoDB" id="5612767at2"/>
<evidence type="ECO:0000256" key="3">
    <source>
        <dbReference type="ARBA" id="ARBA00005163"/>
    </source>
</evidence>
<evidence type="ECO:0000313" key="18">
    <source>
        <dbReference type="EMBL" id="ASK26673.1"/>
    </source>
</evidence>
<evidence type="ECO:0000256" key="8">
    <source>
        <dbReference type="ARBA" id="ARBA00022532"/>
    </source>
</evidence>
<keyword evidence="19" id="KW-1185">Reference proteome</keyword>
<keyword evidence="7" id="KW-0997">Cell inner membrane</keyword>
<dbReference type="PANTHER" id="PTHR38689">
    <property type="entry name" value="SUCCINATE DEHYDROGENASE HYDROPHOBIC MEMBRANE ANCHOR SUBUNIT"/>
    <property type="match status" value="1"/>
</dbReference>
<keyword evidence="9 17" id="KW-0349">Heme</keyword>
<evidence type="ECO:0000256" key="6">
    <source>
        <dbReference type="ARBA" id="ARBA00022475"/>
    </source>
</evidence>
<dbReference type="InterPro" id="IPR034804">
    <property type="entry name" value="SQR/QFR_C/D"/>
</dbReference>
<keyword evidence="14 17" id="KW-0408">Iron</keyword>
<comment type="cofactor">
    <cofactor evidence="17">
        <name>heme</name>
        <dbReference type="ChEBI" id="CHEBI:30413"/>
    </cofactor>
    <text evidence="17">The heme is bound between the two transmembrane subunits.</text>
</comment>
<dbReference type="GO" id="GO:0017004">
    <property type="term" value="P:cytochrome complex assembly"/>
    <property type="evidence" value="ECO:0007669"/>
    <property type="project" value="TreeGrafter"/>
</dbReference>
<evidence type="ECO:0000256" key="12">
    <source>
        <dbReference type="ARBA" id="ARBA00022982"/>
    </source>
</evidence>
<dbReference type="Pfam" id="PF01127">
    <property type="entry name" value="Sdh_cyt"/>
    <property type="match status" value="1"/>
</dbReference>
<evidence type="ECO:0000256" key="5">
    <source>
        <dbReference type="ARBA" id="ARBA00022448"/>
    </source>
</evidence>
<keyword evidence="13" id="KW-1133">Transmembrane helix</keyword>
<keyword evidence="10" id="KW-0812">Transmembrane</keyword>
<evidence type="ECO:0000256" key="17">
    <source>
        <dbReference type="PIRSR" id="PIRSR000169-2"/>
    </source>
</evidence>
<dbReference type="InterPro" id="IPR014312">
    <property type="entry name" value="Succ_DH_anchor"/>
</dbReference>
<evidence type="ECO:0000256" key="7">
    <source>
        <dbReference type="ARBA" id="ARBA00022519"/>
    </source>
</evidence>
<dbReference type="Proteomes" id="UP000198238">
    <property type="component" value="Chromosome"/>
</dbReference>
<keyword evidence="6" id="KW-1003">Cell membrane</keyword>
<feature type="binding site" evidence="16">
    <location>
        <position position="82"/>
    </location>
    <ligand>
        <name>a ubiquinone</name>
        <dbReference type="ChEBI" id="CHEBI:16389"/>
    </ligand>
</feature>
<evidence type="ECO:0000256" key="13">
    <source>
        <dbReference type="ARBA" id="ARBA00022989"/>
    </source>
</evidence>
<dbReference type="EMBL" id="CP022278">
    <property type="protein sequence ID" value="ASK26673.1"/>
    <property type="molecule type" value="Genomic_DNA"/>
</dbReference>
<dbReference type="PIRSF" id="PIRSF000169">
    <property type="entry name" value="SDH_D"/>
    <property type="match status" value="1"/>
</dbReference>